<evidence type="ECO:0000256" key="4">
    <source>
        <dbReference type="SAM" id="SignalP"/>
    </source>
</evidence>
<evidence type="ECO:0000256" key="1">
    <source>
        <dbReference type="ARBA" id="ARBA00007584"/>
    </source>
</evidence>
<dbReference type="PANTHER" id="PTHR12499:SF0">
    <property type="entry name" value="OPTIC ATROPHY 3 PROTEIN"/>
    <property type="match status" value="1"/>
</dbReference>
<keyword evidence="2" id="KW-0175">Coiled coil</keyword>
<feature type="chain" id="PRO_5001728329" evidence="4">
    <location>
        <begin position="20"/>
        <end position="176"/>
    </location>
</feature>
<reference evidence="5" key="2">
    <citation type="submission" date="2014-03" db="EMBL/GenBank/DDBJ databases">
        <title>The whipworm genome and dual-species transcriptomics of an intimate host-pathogen interaction.</title>
        <authorList>
            <person name="Foth B.J."/>
            <person name="Tsai I.J."/>
            <person name="Reid A.J."/>
            <person name="Bancroft A.J."/>
            <person name="Nichol S."/>
            <person name="Tracey A."/>
            <person name="Holroyd N."/>
            <person name="Cotton J.A."/>
            <person name="Stanley E.J."/>
            <person name="Zarowiecki M."/>
            <person name="Liu J.Z."/>
            <person name="Huckvale T."/>
            <person name="Cooper P.J."/>
            <person name="Grencis R.K."/>
            <person name="Berriman M."/>
        </authorList>
    </citation>
    <scope>NUCLEOTIDE SEQUENCE [LARGE SCALE GENOMIC DNA]</scope>
</reference>
<feature type="signal peptide" evidence="4">
    <location>
        <begin position="1"/>
        <end position="19"/>
    </location>
</feature>
<organism evidence="5 6">
    <name type="scientific">Trichuris trichiura</name>
    <name type="common">Whipworm</name>
    <name type="synonym">Trichocephalus trichiurus</name>
    <dbReference type="NCBI Taxonomy" id="36087"/>
    <lineage>
        <taxon>Eukaryota</taxon>
        <taxon>Metazoa</taxon>
        <taxon>Ecdysozoa</taxon>
        <taxon>Nematoda</taxon>
        <taxon>Enoplea</taxon>
        <taxon>Dorylaimia</taxon>
        <taxon>Trichinellida</taxon>
        <taxon>Trichuridae</taxon>
        <taxon>Trichuris</taxon>
    </lineage>
</organism>
<dbReference type="InterPro" id="IPR010754">
    <property type="entry name" value="OPA3-like"/>
</dbReference>
<protein>
    <submittedName>
        <fullName evidence="5">OPA3 domain containing protein</fullName>
    </submittedName>
</protein>
<evidence type="ECO:0000313" key="5">
    <source>
        <dbReference type="EMBL" id="CDW54006.1"/>
    </source>
</evidence>
<proteinExistence type="inferred from homology"/>
<dbReference type="EMBL" id="HG805877">
    <property type="protein sequence ID" value="CDW54006.1"/>
    <property type="molecule type" value="Genomic_DNA"/>
</dbReference>
<dbReference type="OrthoDB" id="2129069at2759"/>
<accession>A0A077Z1N8</accession>
<dbReference type="Proteomes" id="UP000030665">
    <property type="component" value="Unassembled WGS sequence"/>
</dbReference>
<dbReference type="STRING" id="36087.A0A077Z1N8"/>
<name>A0A077Z1N8_TRITR</name>
<evidence type="ECO:0000256" key="3">
    <source>
        <dbReference type="SAM" id="MobiDB-lite"/>
    </source>
</evidence>
<reference evidence="5" key="1">
    <citation type="submission" date="2014-01" db="EMBL/GenBank/DDBJ databases">
        <authorList>
            <person name="Aslett M."/>
        </authorList>
    </citation>
    <scope>NUCLEOTIDE SEQUENCE</scope>
</reference>
<dbReference type="AlphaFoldDB" id="A0A077Z1N8"/>
<dbReference type="Pfam" id="PF07047">
    <property type="entry name" value="OPA3"/>
    <property type="match status" value="1"/>
</dbReference>
<dbReference type="PANTHER" id="PTHR12499">
    <property type="entry name" value="OPTIC ATROPHY 3 PROTEIN OPA3"/>
    <property type="match status" value="1"/>
</dbReference>
<feature type="region of interest" description="Disordered" evidence="3">
    <location>
        <begin position="157"/>
        <end position="176"/>
    </location>
</feature>
<dbReference type="GO" id="GO:0005739">
    <property type="term" value="C:mitochondrion"/>
    <property type="evidence" value="ECO:0007669"/>
    <property type="project" value="TreeGrafter"/>
</dbReference>
<feature type="compositionally biased region" description="Basic and acidic residues" evidence="3">
    <location>
        <begin position="159"/>
        <end position="176"/>
    </location>
</feature>
<dbReference type="GO" id="GO:0019216">
    <property type="term" value="P:regulation of lipid metabolic process"/>
    <property type="evidence" value="ECO:0007669"/>
    <property type="project" value="TreeGrafter"/>
</dbReference>
<gene>
    <name evidence="5" type="ORF">TTRE_0000227501</name>
</gene>
<keyword evidence="4" id="KW-0732">Signal</keyword>
<keyword evidence="6" id="KW-1185">Reference proteome</keyword>
<evidence type="ECO:0000313" key="6">
    <source>
        <dbReference type="Proteomes" id="UP000030665"/>
    </source>
</evidence>
<evidence type="ECO:0000256" key="2">
    <source>
        <dbReference type="ARBA" id="ARBA00023054"/>
    </source>
</evidence>
<comment type="similarity">
    <text evidence="1">Belongs to the OPA3 family.</text>
</comment>
<sequence length="176" mass="19909">MVVAFPLFKLVALFVRQVSRPIANQLKNGAKHSHVFRRYVCLPIAQLYHRVDVTKKMIMMGFGKPAKVPSLTEESAVELGADILGEVIVYSIAATLFTLEYMRTSEKARIKEELLLNRISNLENKISELAMGVERNEAVLRAMERLVHQKSSSSLSWWKAKEATPQNEHKEGGTEK</sequence>